<comment type="similarity">
    <text evidence="2">Belongs to the cytochrome P450 family.</text>
</comment>
<dbReference type="GO" id="GO:0016705">
    <property type="term" value="F:oxidoreductase activity, acting on paired donors, with incorporation or reduction of molecular oxygen"/>
    <property type="evidence" value="ECO:0007669"/>
    <property type="project" value="InterPro"/>
</dbReference>
<keyword evidence="5" id="KW-0560">Oxidoreductase</keyword>
<dbReference type="Gene3D" id="1.10.630.10">
    <property type="entry name" value="Cytochrome P450"/>
    <property type="match status" value="1"/>
</dbReference>
<dbReference type="AlphaFoldDB" id="A0AA88X6Q8"/>
<comment type="cofactor">
    <cofactor evidence="1">
        <name>heme</name>
        <dbReference type="ChEBI" id="CHEBI:30413"/>
    </cofactor>
</comment>
<sequence length="364" mass="40760">MYPTKSLTGEFTPFFLLTLLSLILVLIFKRSFSKGPPVPPGPYAWPIVGNIFETGKLVHVALSNLAQVHGPLMSLQFGSRLVVVGSSPTVAAEILKSHDRSLSGRKLPLPIRFKGSKLHNLGLGFFDECGDGWRSIRTVYRGKVFSTKALHSQAEVREKKVNEMVAYLESTEGEVVKIKEVVFVTALNILSNIFLSVDFLDYEGKGVAEGMRGYIRRFAVRSSTDCLSDIFPILGDWCFRGTCSKYMYVVEAMFASWVKQMKDGIFMSQEGYAKEVLKKFKLLDSKPVKTPMSLVGSLRYLTCTRPDILFSVGLVSRFMEAPSSIHMKAAKRILRYLKGNLSSKNYLVLRKFYSDFFGTGDGPF</sequence>
<evidence type="ECO:0000256" key="4">
    <source>
        <dbReference type="ARBA" id="ARBA00022723"/>
    </source>
</evidence>
<dbReference type="GO" id="GO:0020037">
    <property type="term" value="F:heme binding"/>
    <property type="evidence" value="ECO:0007669"/>
    <property type="project" value="InterPro"/>
</dbReference>
<keyword evidence="6" id="KW-0408">Iron</keyword>
<accession>A0AA88X6Q8</accession>
<dbReference type="InterPro" id="IPR001128">
    <property type="entry name" value="Cyt_P450"/>
</dbReference>
<keyword evidence="3" id="KW-0349">Heme</keyword>
<keyword evidence="4" id="KW-0479">Metal-binding</keyword>
<keyword evidence="7" id="KW-0812">Transmembrane</keyword>
<keyword evidence="7" id="KW-1133">Transmembrane helix</keyword>
<dbReference type="InterPro" id="IPR036396">
    <property type="entry name" value="Cyt_P450_sf"/>
</dbReference>
<keyword evidence="7" id="KW-0472">Membrane</keyword>
<dbReference type="PANTHER" id="PTHR47950:SF49">
    <property type="entry name" value="CYTOCHROME P450"/>
    <property type="match status" value="1"/>
</dbReference>
<evidence type="ECO:0000313" key="9">
    <source>
        <dbReference type="Proteomes" id="UP001188597"/>
    </source>
</evidence>
<organism evidence="8 9">
    <name type="scientific">Escallonia herrerae</name>
    <dbReference type="NCBI Taxonomy" id="1293975"/>
    <lineage>
        <taxon>Eukaryota</taxon>
        <taxon>Viridiplantae</taxon>
        <taxon>Streptophyta</taxon>
        <taxon>Embryophyta</taxon>
        <taxon>Tracheophyta</taxon>
        <taxon>Spermatophyta</taxon>
        <taxon>Magnoliopsida</taxon>
        <taxon>eudicotyledons</taxon>
        <taxon>Gunneridae</taxon>
        <taxon>Pentapetalae</taxon>
        <taxon>asterids</taxon>
        <taxon>campanulids</taxon>
        <taxon>Escalloniales</taxon>
        <taxon>Escalloniaceae</taxon>
        <taxon>Escallonia</taxon>
    </lineage>
</organism>
<dbReference type="PANTHER" id="PTHR47950">
    <property type="entry name" value="CYTOCHROME P450, FAMILY 76, SUBFAMILY C, POLYPEPTIDE 5-RELATED"/>
    <property type="match status" value="1"/>
</dbReference>
<dbReference type="GO" id="GO:0004497">
    <property type="term" value="F:monooxygenase activity"/>
    <property type="evidence" value="ECO:0007669"/>
    <property type="project" value="InterPro"/>
</dbReference>
<evidence type="ECO:0000256" key="6">
    <source>
        <dbReference type="ARBA" id="ARBA00023004"/>
    </source>
</evidence>
<evidence type="ECO:0000256" key="1">
    <source>
        <dbReference type="ARBA" id="ARBA00001971"/>
    </source>
</evidence>
<name>A0AA88X6Q8_9ASTE</name>
<proteinExistence type="inferred from homology"/>
<evidence type="ECO:0000313" key="8">
    <source>
        <dbReference type="EMBL" id="KAK3040897.1"/>
    </source>
</evidence>
<evidence type="ECO:0000256" key="3">
    <source>
        <dbReference type="ARBA" id="ARBA00022617"/>
    </source>
</evidence>
<protein>
    <recommendedName>
        <fullName evidence="10">Cytochrome P450</fullName>
    </recommendedName>
</protein>
<keyword evidence="9" id="KW-1185">Reference proteome</keyword>
<dbReference type="Proteomes" id="UP001188597">
    <property type="component" value="Unassembled WGS sequence"/>
</dbReference>
<dbReference type="Pfam" id="PF00067">
    <property type="entry name" value="p450"/>
    <property type="match status" value="1"/>
</dbReference>
<reference evidence="8" key="1">
    <citation type="submission" date="2022-12" db="EMBL/GenBank/DDBJ databases">
        <title>Draft genome assemblies for two species of Escallonia (Escalloniales).</title>
        <authorList>
            <person name="Chanderbali A."/>
            <person name="Dervinis C."/>
            <person name="Anghel I."/>
            <person name="Soltis D."/>
            <person name="Soltis P."/>
            <person name="Zapata F."/>
        </authorList>
    </citation>
    <scope>NUCLEOTIDE SEQUENCE</scope>
    <source>
        <strain evidence="8">UCBG64.0493</strain>
        <tissue evidence="8">Leaf</tissue>
    </source>
</reference>
<evidence type="ECO:0008006" key="10">
    <source>
        <dbReference type="Google" id="ProtNLM"/>
    </source>
</evidence>
<evidence type="ECO:0000256" key="2">
    <source>
        <dbReference type="ARBA" id="ARBA00010617"/>
    </source>
</evidence>
<evidence type="ECO:0000256" key="5">
    <source>
        <dbReference type="ARBA" id="ARBA00023002"/>
    </source>
</evidence>
<dbReference type="GO" id="GO:0005506">
    <property type="term" value="F:iron ion binding"/>
    <property type="evidence" value="ECO:0007669"/>
    <property type="project" value="InterPro"/>
</dbReference>
<feature type="transmembrane region" description="Helical" evidence="7">
    <location>
        <begin position="12"/>
        <end position="28"/>
    </location>
</feature>
<gene>
    <name evidence="8" type="ORF">RJ639_027892</name>
</gene>
<dbReference type="SUPFAM" id="SSF48264">
    <property type="entry name" value="Cytochrome P450"/>
    <property type="match status" value="1"/>
</dbReference>
<comment type="caution">
    <text evidence="8">The sequence shown here is derived from an EMBL/GenBank/DDBJ whole genome shotgun (WGS) entry which is preliminary data.</text>
</comment>
<evidence type="ECO:0000256" key="7">
    <source>
        <dbReference type="SAM" id="Phobius"/>
    </source>
</evidence>
<dbReference type="EMBL" id="JAVXUP010000046">
    <property type="protein sequence ID" value="KAK3040897.1"/>
    <property type="molecule type" value="Genomic_DNA"/>
</dbReference>